<sequence>MVVASLAIIAIAITLLPRWTRRRVRVIGVARIRREMARHPWPQLVALQTPVDGIPSPRNEPSTGPEQPDSSPCSVRECEPPTVHSAALPAVRPRRRVVLSDPSLSTTLASGWGLR</sequence>
<dbReference type="AlphaFoldDB" id="A0A316HKI0"/>
<evidence type="ECO:0000256" key="1">
    <source>
        <dbReference type="SAM" id="MobiDB-lite"/>
    </source>
</evidence>
<proteinExistence type="predicted"/>
<protein>
    <submittedName>
        <fullName evidence="2">Uncharacterized protein</fullName>
    </submittedName>
</protein>
<evidence type="ECO:0000313" key="2">
    <source>
        <dbReference type="EMBL" id="PWK81746.1"/>
    </source>
</evidence>
<dbReference type="Proteomes" id="UP000246005">
    <property type="component" value="Unassembled WGS sequence"/>
</dbReference>
<accession>A0A316HKI0</accession>
<evidence type="ECO:0000313" key="3">
    <source>
        <dbReference type="Proteomes" id="UP000246005"/>
    </source>
</evidence>
<comment type="caution">
    <text evidence="2">The sequence shown here is derived from an EMBL/GenBank/DDBJ whole genome shotgun (WGS) entry which is preliminary data.</text>
</comment>
<feature type="region of interest" description="Disordered" evidence="1">
    <location>
        <begin position="48"/>
        <end position="79"/>
    </location>
</feature>
<name>A0A316HKI0_9PSEU</name>
<gene>
    <name evidence="2" type="ORF">C8D88_116158</name>
</gene>
<organism evidence="2 3">
    <name type="scientific">Lentzea atacamensis</name>
    <dbReference type="NCBI Taxonomy" id="531938"/>
    <lineage>
        <taxon>Bacteria</taxon>
        <taxon>Bacillati</taxon>
        <taxon>Actinomycetota</taxon>
        <taxon>Actinomycetes</taxon>
        <taxon>Pseudonocardiales</taxon>
        <taxon>Pseudonocardiaceae</taxon>
        <taxon>Lentzea</taxon>
    </lineage>
</organism>
<feature type="compositionally biased region" description="Polar residues" evidence="1">
    <location>
        <begin position="59"/>
        <end position="73"/>
    </location>
</feature>
<reference evidence="2 3" key="1">
    <citation type="submission" date="2018-05" db="EMBL/GenBank/DDBJ databases">
        <title>Genomic Encyclopedia of Type Strains, Phase IV (KMG-IV): sequencing the most valuable type-strain genomes for metagenomic binning, comparative biology and taxonomic classification.</title>
        <authorList>
            <person name="Goeker M."/>
        </authorList>
    </citation>
    <scope>NUCLEOTIDE SEQUENCE [LARGE SCALE GENOMIC DNA]</scope>
    <source>
        <strain evidence="2 3">DSM 45480</strain>
    </source>
</reference>
<dbReference type="EMBL" id="QGHB01000016">
    <property type="protein sequence ID" value="PWK81746.1"/>
    <property type="molecule type" value="Genomic_DNA"/>
</dbReference>